<keyword evidence="2" id="KW-0812">Transmembrane</keyword>
<feature type="coiled-coil region" evidence="1">
    <location>
        <begin position="85"/>
        <end position="115"/>
    </location>
</feature>
<dbReference type="EMBL" id="CAJGYM010000209">
    <property type="protein sequence ID" value="CAD6199860.1"/>
    <property type="molecule type" value="Genomic_DNA"/>
</dbReference>
<name>A0A8S1I0E8_9PELO</name>
<dbReference type="Proteomes" id="UP000835052">
    <property type="component" value="Unassembled WGS sequence"/>
</dbReference>
<proteinExistence type="predicted"/>
<keyword evidence="2" id="KW-0472">Membrane</keyword>
<evidence type="ECO:0000313" key="3">
    <source>
        <dbReference type="EMBL" id="CAD6199860.1"/>
    </source>
</evidence>
<sequence length="139" mass="16008">MRLKSHDKAIDLWETLAVSDKMGHQILIFVVLLAFPVFSKFQWLSEKIATPRSTILLPQKCYFSSGPVFSYYCSYASPNLTWPKKESLATQLSRAERLVQRIKDLEKNNKLVERILNDTNVHIKEQEKQLGAISKLLGQ</sequence>
<evidence type="ECO:0000256" key="2">
    <source>
        <dbReference type="SAM" id="Phobius"/>
    </source>
</evidence>
<protein>
    <submittedName>
        <fullName evidence="3">Uncharacterized protein</fullName>
    </submittedName>
</protein>
<evidence type="ECO:0000256" key="1">
    <source>
        <dbReference type="SAM" id="Coils"/>
    </source>
</evidence>
<feature type="transmembrane region" description="Helical" evidence="2">
    <location>
        <begin position="22"/>
        <end position="38"/>
    </location>
</feature>
<evidence type="ECO:0000313" key="4">
    <source>
        <dbReference type="Proteomes" id="UP000835052"/>
    </source>
</evidence>
<accession>A0A8S1I0E8</accession>
<reference evidence="3" key="1">
    <citation type="submission" date="2020-10" db="EMBL/GenBank/DDBJ databases">
        <authorList>
            <person name="Kikuchi T."/>
        </authorList>
    </citation>
    <scope>NUCLEOTIDE SEQUENCE</scope>
    <source>
        <strain evidence="3">NKZ352</strain>
    </source>
</reference>
<keyword evidence="4" id="KW-1185">Reference proteome</keyword>
<organism evidence="3 4">
    <name type="scientific">Caenorhabditis auriculariae</name>
    <dbReference type="NCBI Taxonomy" id="2777116"/>
    <lineage>
        <taxon>Eukaryota</taxon>
        <taxon>Metazoa</taxon>
        <taxon>Ecdysozoa</taxon>
        <taxon>Nematoda</taxon>
        <taxon>Chromadorea</taxon>
        <taxon>Rhabditida</taxon>
        <taxon>Rhabditina</taxon>
        <taxon>Rhabditomorpha</taxon>
        <taxon>Rhabditoidea</taxon>
        <taxon>Rhabditidae</taxon>
        <taxon>Peloderinae</taxon>
        <taxon>Caenorhabditis</taxon>
    </lineage>
</organism>
<keyword evidence="1" id="KW-0175">Coiled coil</keyword>
<keyword evidence="2" id="KW-1133">Transmembrane helix</keyword>
<dbReference type="AlphaFoldDB" id="A0A8S1I0E8"/>
<gene>
    <name evidence="3" type="ORF">CAUJ_LOCUS15759</name>
</gene>
<comment type="caution">
    <text evidence="3">The sequence shown here is derived from an EMBL/GenBank/DDBJ whole genome shotgun (WGS) entry which is preliminary data.</text>
</comment>